<feature type="region of interest" description="Disordered" evidence="1">
    <location>
        <begin position="1"/>
        <end position="42"/>
    </location>
</feature>
<dbReference type="InterPro" id="IPR029044">
    <property type="entry name" value="Nucleotide-diphossugar_trans"/>
</dbReference>
<reference evidence="3" key="1">
    <citation type="submission" date="2023-08" db="EMBL/GenBank/DDBJ databases">
        <title>Black Yeasts Isolated from many extreme environments.</title>
        <authorList>
            <person name="Coleine C."/>
            <person name="Stajich J.E."/>
            <person name="Selbmann L."/>
        </authorList>
    </citation>
    <scope>NUCLEOTIDE SEQUENCE</scope>
    <source>
        <strain evidence="3">CCFEE 5810</strain>
    </source>
</reference>
<gene>
    <name evidence="3" type="ORF">LTR97_008737</name>
</gene>
<dbReference type="Proteomes" id="UP001310594">
    <property type="component" value="Unassembled WGS sequence"/>
</dbReference>
<evidence type="ECO:0000313" key="3">
    <source>
        <dbReference type="EMBL" id="KAK5695231.1"/>
    </source>
</evidence>
<protein>
    <submittedName>
        <fullName evidence="3">Uncharacterized protein</fullName>
    </submittedName>
</protein>
<keyword evidence="2" id="KW-0472">Membrane</keyword>
<feature type="compositionally biased region" description="Polar residues" evidence="1">
    <location>
        <begin position="147"/>
        <end position="171"/>
    </location>
</feature>
<sequence length="879" mass="98696">MASISRTASARRVSSHHATVHRTPIDPNDLELGPGDDPFSDSANIVVPAHLLETVSGRNEWDPDPDRQRRASETRTDTRQDFDAARIAHEQHAAVEAVEVIEVLRRPQTRATSVTIGALNRPRSGRHGSQANVLTLGGQRLPLRKTSLPTVREQASSTTIGSATTLGGSSSEVDELPRQALKYRRTAMDHPKSDTLGPLHPSTESPFGDSMLFQKLSSYDLKGSNRNKRHSARSPMDNSELMGQPQNPFESSSYILHDEKTEDPFADDLGPLDSRTSNTLERSNTMMSRFRQFSVVQATTDAINHVAENVSAGVTNVARRTSVGNLYDQAKAKGLTFQRKPWVQKLFEYSIYVFLVLFVYFVLVGLPLWRGAVWWLYWVVQNKFVVQGTWSITIGLAAFYAYAPLIMLFEKEPPMPTDLTNIDATKTPGVHNTALMIPCYKSAKIIGPTLEAALKIFPASHIYVIANGNSPTPLDNTEEVCTKYGVNHIWSPVGSKIVAQFVGCYAAKHFENVLLIDDDCALPANFPIVSDRMKGKIQCIGYTIKSVGPESSKGTLCQQAQDLEYKISGLQRQFAGWIGSATFPHGAISLWNTKFLIKTFHTHPGFSVSEDWFFGHVARELGCRITMCSAIFVETETPTDVFFAARGGSRGGFGEMTIFKQRFYRWNFFFVNGMYYNMKYILTSWKLGFWEIGAKLFVWQEVYETLLYLLAPFVLPISLIVRPAFCGYLTAATFVLYYINVTIFNEIHLRLRNERIGFVALYIYYAPYKIALTVINILSCYWALYKYARYFAKKHPKVIEDEKAVEVIFRLEESKESKEEQSSDLHLTQTSSRGRRMTVTAVGTRLSIATPQNFTHVELADAGIESQDFGEKRTSSYGP</sequence>
<organism evidence="3 4">
    <name type="scientific">Elasticomyces elasticus</name>
    <dbReference type="NCBI Taxonomy" id="574655"/>
    <lineage>
        <taxon>Eukaryota</taxon>
        <taxon>Fungi</taxon>
        <taxon>Dikarya</taxon>
        <taxon>Ascomycota</taxon>
        <taxon>Pezizomycotina</taxon>
        <taxon>Dothideomycetes</taxon>
        <taxon>Dothideomycetidae</taxon>
        <taxon>Mycosphaerellales</taxon>
        <taxon>Teratosphaeriaceae</taxon>
        <taxon>Elasticomyces</taxon>
    </lineage>
</organism>
<dbReference type="Gene3D" id="3.90.550.10">
    <property type="entry name" value="Spore Coat Polysaccharide Biosynthesis Protein SpsA, Chain A"/>
    <property type="match status" value="1"/>
</dbReference>
<dbReference type="Pfam" id="PF13641">
    <property type="entry name" value="Glyco_tranf_2_3"/>
    <property type="match status" value="1"/>
</dbReference>
<accession>A0AAN7VX88</accession>
<keyword evidence="2" id="KW-0812">Transmembrane</keyword>
<evidence type="ECO:0000256" key="2">
    <source>
        <dbReference type="SAM" id="Phobius"/>
    </source>
</evidence>
<proteinExistence type="predicted"/>
<feature type="transmembrane region" description="Helical" evidence="2">
    <location>
        <begin position="702"/>
        <end position="721"/>
    </location>
</feature>
<feature type="region of interest" description="Disordered" evidence="1">
    <location>
        <begin position="56"/>
        <end position="80"/>
    </location>
</feature>
<comment type="caution">
    <text evidence="3">The sequence shown here is derived from an EMBL/GenBank/DDBJ whole genome shotgun (WGS) entry which is preliminary data.</text>
</comment>
<dbReference type="EMBL" id="JAVRQU010000014">
    <property type="protein sequence ID" value="KAK5695231.1"/>
    <property type="molecule type" value="Genomic_DNA"/>
</dbReference>
<feature type="transmembrane region" description="Helical" evidence="2">
    <location>
        <begin position="389"/>
        <end position="409"/>
    </location>
</feature>
<keyword evidence="2" id="KW-1133">Transmembrane helix</keyword>
<dbReference type="SUPFAM" id="SSF53448">
    <property type="entry name" value="Nucleotide-diphospho-sugar transferases"/>
    <property type="match status" value="1"/>
</dbReference>
<feature type="transmembrane region" description="Helical" evidence="2">
    <location>
        <begin position="728"/>
        <end position="749"/>
    </location>
</feature>
<feature type="region of interest" description="Disordered" evidence="1">
    <location>
        <begin position="147"/>
        <end position="175"/>
    </location>
</feature>
<feature type="transmembrane region" description="Helical" evidence="2">
    <location>
        <begin position="349"/>
        <end position="369"/>
    </location>
</feature>
<feature type="compositionally biased region" description="Basic and acidic residues" evidence="1">
    <location>
        <begin position="59"/>
        <end position="80"/>
    </location>
</feature>
<feature type="transmembrane region" description="Helical" evidence="2">
    <location>
        <begin position="663"/>
        <end position="682"/>
    </location>
</feature>
<evidence type="ECO:0000256" key="1">
    <source>
        <dbReference type="SAM" id="MobiDB-lite"/>
    </source>
</evidence>
<evidence type="ECO:0000313" key="4">
    <source>
        <dbReference type="Proteomes" id="UP001310594"/>
    </source>
</evidence>
<feature type="region of interest" description="Disordered" evidence="1">
    <location>
        <begin position="187"/>
        <end position="251"/>
    </location>
</feature>
<name>A0AAN7VX88_9PEZI</name>
<dbReference type="AlphaFoldDB" id="A0AAN7VX88"/>
<feature type="transmembrane region" description="Helical" evidence="2">
    <location>
        <begin position="761"/>
        <end position="784"/>
    </location>
</feature>